<evidence type="ECO:0000313" key="2">
    <source>
        <dbReference type="EMBL" id="KAF4635761.1"/>
    </source>
</evidence>
<dbReference type="Proteomes" id="UP000566819">
    <property type="component" value="Unassembled WGS sequence"/>
</dbReference>
<accession>A0A8H4RUM5</accession>
<comment type="caution">
    <text evidence="2">The sequence shown here is derived from an EMBL/GenBank/DDBJ whole genome shotgun (WGS) entry which is preliminary data.</text>
</comment>
<dbReference type="AlphaFoldDB" id="A0A8H4RUM5"/>
<dbReference type="InterPro" id="IPR010730">
    <property type="entry name" value="HET"/>
</dbReference>
<keyword evidence="3" id="KW-1185">Reference proteome</keyword>
<protein>
    <recommendedName>
        <fullName evidence="1">Heterokaryon incompatibility domain-containing protein</fullName>
    </recommendedName>
</protein>
<gene>
    <name evidence="2" type="ORF">G7Y89_g2333</name>
</gene>
<reference evidence="2 3" key="1">
    <citation type="submission" date="2020-03" db="EMBL/GenBank/DDBJ databases">
        <title>Draft Genome Sequence of Cudoniella acicularis.</title>
        <authorList>
            <person name="Buettner E."/>
            <person name="Kellner H."/>
        </authorList>
    </citation>
    <scope>NUCLEOTIDE SEQUENCE [LARGE SCALE GENOMIC DNA]</scope>
    <source>
        <strain evidence="2 3">DSM 108380</strain>
    </source>
</reference>
<dbReference type="OrthoDB" id="3562689at2759"/>
<evidence type="ECO:0000259" key="1">
    <source>
        <dbReference type="Pfam" id="PF06985"/>
    </source>
</evidence>
<name>A0A8H4RUM5_9HELO</name>
<dbReference type="PANTHER" id="PTHR33112:SF16">
    <property type="entry name" value="HETEROKARYON INCOMPATIBILITY DOMAIN-CONTAINING PROTEIN"/>
    <property type="match status" value="1"/>
</dbReference>
<feature type="domain" description="Heterokaryon incompatibility" evidence="1">
    <location>
        <begin position="14"/>
        <end position="132"/>
    </location>
</feature>
<proteinExistence type="predicted"/>
<dbReference type="Pfam" id="PF06985">
    <property type="entry name" value="HET"/>
    <property type="match status" value="1"/>
</dbReference>
<dbReference type="EMBL" id="JAAMPI010000100">
    <property type="protein sequence ID" value="KAF4635761.1"/>
    <property type="molecule type" value="Genomic_DNA"/>
</dbReference>
<dbReference type="PANTHER" id="PTHR33112">
    <property type="entry name" value="DOMAIN PROTEIN, PUTATIVE-RELATED"/>
    <property type="match status" value="1"/>
</dbReference>
<sequence>MIKTTGATLDAFKINIPLVILSKTFQNAVDICRRLKIYFLWIDAVCIIQDNPEDWKEEAGKMADIFENAFLTIAADSAKQGSEGCYRTTNAIHLAQPVVDGTFVRAVPPEFSNCYRIFDQHPLSNRGWVYQEMRLSRRILHYRSDEVVWECRCSINGESGKSEDLTKLAEYHGDEETILPVYNFTSYWKLARAPRLSWYRTVQKYSRLQLSYESGRMIAISALAQRMERLRGDGRYLAGLWEKTLLFDLL</sequence>
<organism evidence="2 3">
    <name type="scientific">Cudoniella acicularis</name>
    <dbReference type="NCBI Taxonomy" id="354080"/>
    <lineage>
        <taxon>Eukaryota</taxon>
        <taxon>Fungi</taxon>
        <taxon>Dikarya</taxon>
        <taxon>Ascomycota</taxon>
        <taxon>Pezizomycotina</taxon>
        <taxon>Leotiomycetes</taxon>
        <taxon>Helotiales</taxon>
        <taxon>Tricladiaceae</taxon>
        <taxon>Cudoniella</taxon>
    </lineage>
</organism>
<evidence type="ECO:0000313" key="3">
    <source>
        <dbReference type="Proteomes" id="UP000566819"/>
    </source>
</evidence>